<dbReference type="InterPro" id="IPR011990">
    <property type="entry name" value="TPR-like_helical_dom_sf"/>
</dbReference>
<dbReference type="EMBL" id="NHOO01000028">
    <property type="protein sequence ID" value="OVE45784.1"/>
    <property type="molecule type" value="Genomic_DNA"/>
</dbReference>
<keyword evidence="2" id="KW-1185">Reference proteome</keyword>
<accession>A0A202B2Q3</accession>
<organism evidence="1 2">
    <name type="scientific">Chromobacterium violaceum</name>
    <dbReference type="NCBI Taxonomy" id="536"/>
    <lineage>
        <taxon>Bacteria</taxon>
        <taxon>Pseudomonadati</taxon>
        <taxon>Pseudomonadota</taxon>
        <taxon>Betaproteobacteria</taxon>
        <taxon>Neisseriales</taxon>
        <taxon>Chromobacteriaceae</taxon>
        <taxon>Chromobacterium</taxon>
    </lineage>
</organism>
<proteinExistence type="predicted"/>
<dbReference type="Proteomes" id="UP000196342">
    <property type="component" value="Unassembled WGS sequence"/>
</dbReference>
<dbReference type="SUPFAM" id="SSF48452">
    <property type="entry name" value="TPR-like"/>
    <property type="match status" value="1"/>
</dbReference>
<comment type="caution">
    <text evidence="1">The sequence shown here is derived from an EMBL/GenBank/DDBJ whole genome shotgun (WGS) entry which is preliminary data.</text>
</comment>
<evidence type="ECO:0000313" key="2">
    <source>
        <dbReference type="Proteomes" id="UP000196342"/>
    </source>
</evidence>
<reference evidence="1 2" key="1">
    <citation type="submission" date="2017-05" db="EMBL/GenBank/DDBJ databases">
        <title>Chromobacterium violaceum GHPS1 isolated from Hydrocarbon polluted soil in French Guiana display an awesome secondary metabolite arsenal and a battery of drug and heavy-metal-resistance and detoxification of xenobiotics proteins.</title>
        <authorList>
            <person name="Belbahri L."/>
        </authorList>
    </citation>
    <scope>NUCLEOTIDE SEQUENCE [LARGE SCALE GENOMIC DNA]</scope>
    <source>
        <strain evidence="1 2">GHPS1</strain>
    </source>
</reference>
<evidence type="ECO:0000313" key="1">
    <source>
        <dbReference type="EMBL" id="OVE45784.1"/>
    </source>
</evidence>
<name>A0A202B2Q3_CHRVL</name>
<dbReference type="Gene3D" id="1.25.40.10">
    <property type="entry name" value="Tetratricopeptide repeat domain"/>
    <property type="match status" value="1"/>
</dbReference>
<protein>
    <submittedName>
        <fullName evidence="1">Uncharacterized protein</fullName>
    </submittedName>
</protein>
<dbReference type="AlphaFoldDB" id="A0A202B2Q3"/>
<gene>
    <name evidence="1" type="ORF">CBW21_21645</name>
</gene>
<sequence length="242" mass="27485">MKRETEAMGILKRLMGRGKAAQLSVSHGETPPELAAAVDALQREDWPQALRLAQPHLEAKSAGLRADAYRLCALATSRQGQWRTSFSCWHKLFELEPSAHNALQLASASVMAGDVERGKAWLMKFDEINRVRREYSCAAAYVNFISALAQAGHARETLPYLTWLRELYRQLKITDDMFLHQRGVPFLHVFLENSWPLLLQCLNEKQVREWYGAMLADLDEDGCAALRRWLDEMMPVAAANDE</sequence>